<evidence type="ECO:0000313" key="2">
    <source>
        <dbReference type="Proteomes" id="UP000234681"/>
    </source>
</evidence>
<dbReference type="EMBL" id="CH473952">
    <property type="protein sequence ID" value="EDL81973.1"/>
    <property type="molecule type" value="Genomic_DNA"/>
</dbReference>
<proteinExistence type="predicted"/>
<gene>
    <name evidence="1" type="ORF">rCG_29107</name>
</gene>
<reference evidence="2" key="1">
    <citation type="submission" date="2005-09" db="EMBL/GenBank/DDBJ databases">
        <authorList>
            <person name="Mural R.J."/>
            <person name="Li P.W."/>
            <person name="Adams M.D."/>
            <person name="Amanatides P.G."/>
            <person name="Baden-Tillson H."/>
            <person name="Barnstead M."/>
            <person name="Chin S.H."/>
            <person name="Dew I."/>
            <person name="Evans C.A."/>
            <person name="Ferriera S."/>
            <person name="Flanigan M."/>
            <person name="Fosler C."/>
            <person name="Glodek A."/>
            <person name="Gu Z."/>
            <person name="Holt R.A."/>
            <person name="Jennings D."/>
            <person name="Kraft C.L."/>
            <person name="Lu F."/>
            <person name="Nguyen T."/>
            <person name="Nusskern D.R."/>
            <person name="Pfannkoch C.M."/>
            <person name="Sitter C."/>
            <person name="Sutton G.G."/>
            <person name="Venter J.C."/>
            <person name="Wang Z."/>
            <person name="Woodage T."/>
            <person name="Zheng X.H."/>
            <person name="Zhong F."/>
        </authorList>
    </citation>
    <scope>NUCLEOTIDE SEQUENCE [LARGE SCALE GENOMIC DNA]</scope>
    <source>
        <strain>BN</strain>
        <strain evidence="2">Sprague-Dawley</strain>
    </source>
</reference>
<organism evidence="1 2">
    <name type="scientific">Rattus norvegicus</name>
    <name type="common">Rat</name>
    <dbReference type="NCBI Taxonomy" id="10116"/>
    <lineage>
        <taxon>Eukaryota</taxon>
        <taxon>Metazoa</taxon>
        <taxon>Chordata</taxon>
        <taxon>Craniata</taxon>
        <taxon>Vertebrata</taxon>
        <taxon>Euteleostomi</taxon>
        <taxon>Mammalia</taxon>
        <taxon>Eutheria</taxon>
        <taxon>Euarchontoglires</taxon>
        <taxon>Glires</taxon>
        <taxon>Rodentia</taxon>
        <taxon>Myomorpha</taxon>
        <taxon>Muroidea</taxon>
        <taxon>Muridae</taxon>
        <taxon>Murinae</taxon>
        <taxon>Rattus</taxon>
    </lineage>
</organism>
<sequence length="25" mass="2526">MNKLSMTGNTGAAPCLGICSGHNTF</sequence>
<dbReference type="Proteomes" id="UP000234681">
    <property type="component" value="Chromosome 2"/>
</dbReference>
<accession>A6HV37</accession>
<name>A6HV37_RAT</name>
<protein>
    <submittedName>
        <fullName evidence="1">RCG29107</fullName>
    </submittedName>
</protein>
<dbReference type="AlphaFoldDB" id="A6HV37"/>
<dbReference type="PROSITE" id="PS51273">
    <property type="entry name" value="GATASE_TYPE_1"/>
    <property type="match status" value="1"/>
</dbReference>
<evidence type="ECO:0000313" key="1">
    <source>
        <dbReference type="EMBL" id="EDL81973.1"/>
    </source>
</evidence>